<name>A0AA90V299_9BACT</name>
<proteinExistence type="predicted"/>
<organism evidence="1 2">
    <name type="scientific">Segatella copri</name>
    <dbReference type="NCBI Taxonomy" id="165179"/>
    <lineage>
        <taxon>Bacteria</taxon>
        <taxon>Pseudomonadati</taxon>
        <taxon>Bacteroidota</taxon>
        <taxon>Bacteroidia</taxon>
        <taxon>Bacteroidales</taxon>
        <taxon>Prevotellaceae</taxon>
        <taxon>Segatella</taxon>
    </lineage>
</organism>
<gene>
    <name evidence="1" type="ORF">F7D74_13730</name>
</gene>
<comment type="caution">
    <text evidence="1">The sequence shown here is derived from an EMBL/GenBank/DDBJ whole genome shotgun (WGS) entry which is preliminary data.</text>
</comment>
<sequence length="152" mass="18125">MNTRQICAYFDGYWSEWLSLGDDVIFSGSYSSFVIYQQNEGPWDYFFKVSLDEFKSPDKKSKKKHIKSGEWYEYTGKVEFYISDDYSDIYEIFKKSKRAAFITKKAMGERPVKRIVRNATIRVKPYKRKPQVYNIFFDKVGVGINFGKWQFL</sequence>
<reference evidence="2" key="1">
    <citation type="submission" date="2019-09" db="EMBL/GenBank/DDBJ databases">
        <title>Distinct polysaccharide growth profiles of human intestinal Prevotella copri isolates.</title>
        <authorList>
            <person name="Fehlner-Peach H."/>
            <person name="Magnabosco C."/>
            <person name="Raghavan V."/>
            <person name="Scher J.U."/>
            <person name="Tett A."/>
            <person name="Cox L.M."/>
            <person name="Gottsegen C."/>
            <person name="Watters A."/>
            <person name="Wiltshire- Gordon J.D."/>
            <person name="Segata N."/>
            <person name="Bonneau R."/>
            <person name="Littman D.R."/>
        </authorList>
    </citation>
    <scope>NUCLEOTIDE SEQUENCE [LARGE SCALE GENOMIC DNA]</scope>
    <source>
        <strain evidence="2">iAA108</strain>
    </source>
</reference>
<dbReference type="EMBL" id="VZCC01000103">
    <property type="protein sequence ID" value="MQN85012.1"/>
    <property type="molecule type" value="Genomic_DNA"/>
</dbReference>
<evidence type="ECO:0000313" key="2">
    <source>
        <dbReference type="Proteomes" id="UP000421408"/>
    </source>
</evidence>
<protein>
    <submittedName>
        <fullName evidence="1">Uncharacterized protein</fullName>
    </submittedName>
</protein>
<accession>A0AA90V299</accession>
<dbReference type="Proteomes" id="UP000421408">
    <property type="component" value="Unassembled WGS sequence"/>
</dbReference>
<dbReference type="AlphaFoldDB" id="A0AA90V299"/>
<evidence type="ECO:0000313" key="1">
    <source>
        <dbReference type="EMBL" id="MQN85012.1"/>
    </source>
</evidence>
<dbReference type="RefSeq" id="WP_153119525.1">
    <property type="nucleotide sequence ID" value="NZ_CP134815.1"/>
</dbReference>